<protein>
    <submittedName>
        <fullName evidence="1">DUF2256 domain-containing protein</fullName>
    </submittedName>
</protein>
<dbReference type="Proteomes" id="UP000225379">
    <property type="component" value="Unassembled WGS sequence"/>
</dbReference>
<dbReference type="RefSeq" id="WP_098737538.1">
    <property type="nucleotide sequence ID" value="NZ_PDKW01000041.1"/>
</dbReference>
<gene>
    <name evidence="1" type="ORF">CRT60_16105</name>
</gene>
<dbReference type="Pfam" id="PF10013">
    <property type="entry name" value="DUF2256"/>
    <property type="match status" value="1"/>
</dbReference>
<reference evidence="2" key="1">
    <citation type="submission" date="2017-10" db="EMBL/GenBank/DDBJ databases">
        <authorList>
            <person name="Kravchenko I.K."/>
            <person name="Grouzdev D.S."/>
        </authorList>
    </citation>
    <scope>NUCLEOTIDE SEQUENCE [LARGE SCALE GENOMIC DNA]</scope>
    <source>
        <strain evidence="2">B2</strain>
    </source>
</reference>
<dbReference type="PANTHER" id="PTHR37463:SF1">
    <property type="entry name" value="DUF2256 DOMAIN-CONTAINING PROTEIN"/>
    <property type="match status" value="1"/>
</dbReference>
<evidence type="ECO:0000313" key="2">
    <source>
        <dbReference type="Proteomes" id="UP000225379"/>
    </source>
</evidence>
<proteinExistence type="predicted"/>
<dbReference type="InterPro" id="IPR017136">
    <property type="entry name" value="UCP037205"/>
</dbReference>
<dbReference type="PANTHER" id="PTHR37463">
    <property type="entry name" value="GSL3115 PROTEIN"/>
    <property type="match status" value="1"/>
</dbReference>
<keyword evidence="2" id="KW-1185">Reference proteome</keyword>
<name>A0A2B8BFA0_9PROT</name>
<dbReference type="EMBL" id="PDKW01000041">
    <property type="protein sequence ID" value="PGH56450.1"/>
    <property type="molecule type" value="Genomic_DNA"/>
</dbReference>
<dbReference type="AlphaFoldDB" id="A0A2B8BFA0"/>
<comment type="caution">
    <text evidence="1">The sequence shown here is derived from an EMBL/GenBank/DDBJ whole genome shotgun (WGS) entry which is preliminary data.</text>
</comment>
<sequence length="59" mass="6999">MKGVKKADLPTKTCPVCNRPFTWRKKWERVWDEVKYCSDRCRGDARKREGGRQDDAPRS</sequence>
<accession>A0A2B8BFA0</accession>
<dbReference type="OrthoDB" id="27194at2"/>
<evidence type="ECO:0000313" key="1">
    <source>
        <dbReference type="EMBL" id="PGH56450.1"/>
    </source>
</evidence>
<organism evidence="1 2">
    <name type="scientific">Azospirillum palustre</name>
    <dbReference type="NCBI Taxonomy" id="2044885"/>
    <lineage>
        <taxon>Bacteria</taxon>
        <taxon>Pseudomonadati</taxon>
        <taxon>Pseudomonadota</taxon>
        <taxon>Alphaproteobacteria</taxon>
        <taxon>Rhodospirillales</taxon>
        <taxon>Azospirillaceae</taxon>
        <taxon>Azospirillum</taxon>
    </lineage>
</organism>